<evidence type="ECO:0000256" key="1">
    <source>
        <dbReference type="ARBA" id="ARBA00005996"/>
    </source>
</evidence>
<dbReference type="InterPro" id="IPR027396">
    <property type="entry name" value="DsrEFH-like"/>
</dbReference>
<dbReference type="Proteomes" id="UP000709336">
    <property type="component" value="Unassembled WGS sequence"/>
</dbReference>
<proteinExistence type="inferred from homology"/>
<evidence type="ECO:0000313" key="2">
    <source>
        <dbReference type="EMBL" id="NMH61059.1"/>
    </source>
</evidence>
<dbReference type="Pfam" id="PF02635">
    <property type="entry name" value="DsrE"/>
    <property type="match status" value="1"/>
</dbReference>
<dbReference type="EMBL" id="JAATNW010000007">
    <property type="protein sequence ID" value="NMH61059.1"/>
    <property type="molecule type" value="Genomic_DNA"/>
</dbReference>
<sequence>MATILIRMVNAPYGSSDAEEGLDFAISATNFGHEVLMLFEGNGLYQLLKEQQPDDMTNQVKRLSALPFFDIEDCFVCEESSSSLSVSLSDLADFVSPVSGDEKIALFSQANHVVTF</sequence>
<accession>A0ABX1R4S2</accession>
<dbReference type="InterPro" id="IPR003787">
    <property type="entry name" value="Sulphur_relay_DsrE/F-like"/>
</dbReference>
<dbReference type="SUPFAM" id="SSF75169">
    <property type="entry name" value="DsrEFH-like"/>
    <property type="match status" value="1"/>
</dbReference>
<comment type="similarity">
    <text evidence="1">Belongs to the DsrF/TusC family.</text>
</comment>
<evidence type="ECO:0000313" key="3">
    <source>
        <dbReference type="Proteomes" id="UP000709336"/>
    </source>
</evidence>
<reference evidence="2 3" key="1">
    <citation type="submission" date="2020-03" db="EMBL/GenBank/DDBJ databases">
        <title>Alteromonas ponticola sp. nov., isolated from seawater.</title>
        <authorList>
            <person name="Yoon J.-H."/>
            <person name="Kim Y.-O."/>
        </authorList>
    </citation>
    <scope>NUCLEOTIDE SEQUENCE [LARGE SCALE GENOMIC DNA]</scope>
    <source>
        <strain evidence="2 3">MYP5</strain>
    </source>
</reference>
<name>A0ABX1R4S2_9ALTE</name>
<dbReference type="Gene3D" id="3.40.1260.10">
    <property type="entry name" value="DsrEFH-like"/>
    <property type="match status" value="1"/>
</dbReference>
<dbReference type="PANTHER" id="PTHR38780">
    <property type="entry name" value="PROTEIN TUSC"/>
    <property type="match status" value="1"/>
</dbReference>
<comment type="caution">
    <text evidence="2">The sequence shown here is derived from an EMBL/GenBank/DDBJ whole genome shotgun (WGS) entry which is preliminary data.</text>
</comment>
<dbReference type="RefSeq" id="WP_169211618.1">
    <property type="nucleotide sequence ID" value="NZ_JAATNW010000007.1"/>
</dbReference>
<dbReference type="PANTHER" id="PTHR38780:SF1">
    <property type="entry name" value="PROTEIN TUSC"/>
    <property type="match status" value="1"/>
</dbReference>
<gene>
    <name evidence="2" type="ORF">HCJ96_13590</name>
</gene>
<organism evidence="2 3">
    <name type="scientific">Alteromonas ponticola</name>
    <dbReference type="NCBI Taxonomy" id="2720613"/>
    <lineage>
        <taxon>Bacteria</taxon>
        <taxon>Pseudomonadati</taxon>
        <taxon>Pseudomonadota</taxon>
        <taxon>Gammaproteobacteria</taxon>
        <taxon>Alteromonadales</taxon>
        <taxon>Alteromonadaceae</taxon>
        <taxon>Alteromonas/Salinimonas group</taxon>
        <taxon>Alteromonas</taxon>
    </lineage>
</organism>
<protein>
    <submittedName>
        <fullName evidence="2">Sulfur reduction protein DsrE</fullName>
    </submittedName>
</protein>
<keyword evidence="3" id="KW-1185">Reference proteome</keyword>
<dbReference type="InterPro" id="IPR017462">
    <property type="entry name" value="Sulphur_relay_TusC/DsrF"/>
</dbReference>